<keyword evidence="2" id="KW-0813">Transport</keyword>
<dbReference type="Proteomes" id="UP000180252">
    <property type="component" value="Unassembled WGS sequence"/>
</dbReference>
<dbReference type="GO" id="GO:0015128">
    <property type="term" value="F:gluconate transmembrane transporter activity"/>
    <property type="evidence" value="ECO:0007669"/>
    <property type="project" value="InterPro"/>
</dbReference>
<sequence>MLTILGFSMIIVFMYLIMTKRLFPLTALILIPILFAIFGGFTADLGSIIMEGVKNIAPTGIMLIFGILFFSIMIDAGLFDPLVNLILKFVKGDPVKIALGTAFLTVLVSLDGDGATTYMIVVAAMLPLYKKLGMNPLVLSCIIMLGGGVMNILPWGGPTARAMTTLKMDASELFMPMIPVMAGGVLWVIFAAFWLGLREKKRIAREGDMNKHLINEEETVIERELKRPGLIWFNLLLTILLLASMMFDVLPLAVSFMIAFCIALIINYPKVDEQQKVLKLHAGNALSVASMIFAAGIFTGILSGTGMMDAMAASMISVVPDTWGNAFPVLTAVSSAPLTFFLSNDAYYFGILPLITETGLHLGATKLEIGAASLIGQGVHLLSPLVPSTYLLVGLAGVEFSDHVKFTIKWALGSSLAMLIAALLIGLITF</sequence>
<feature type="transmembrane region" description="Helical" evidence="6">
    <location>
        <begin position="230"/>
        <end position="247"/>
    </location>
</feature>
<evidence type="ECO:0000313" key="11">
    <source>
        <dbReference type="Proteomes" id="UP000198319"/>
    </source>
</evidence>
<keyword evidence="4 6" id="KW-1133">Transmembrane helix</keyword>
<evidence type="ECO:0000259" key="7">
    <source>
        <dbReference type="Pfam" id="PF03600"/>
    </source>
</evidence>
<evidence type="ECO:0000313" key="10">
    <source>
        <dbReference type="Proteomes" id="UP000180252"/>
    </source>
</evidence>
<gene>
    <name evidence="9" type="ORF">B0A71_21795</name>
    <name evidence="8" type="ORF">BHE19_20515</name>
</gene>
<feature type="transmembrane region" description="Helical" evidence="6">
    <location>
        <begin position="29"/>
        <end position="49"/>
    </location>
</feature>
<feature type="transmembrane region" description="Helical" evidence="6">
    <location>
        <begin position="99"/>
        <end position="125"/>
    </location>
</feature>
<evidence type="ECO:0000313" key="9">
    <source>
        <dbReference type="EMBL" id="OXB14275.1"/>
    </source>
</evidence>
<comment type="subcellular location">
    <subcellularLocation>
        <location evidence="1">Membrane</location>
        <topology evidence="1">Multi-pass membrane protein</topology>
    </subcellularLocation>
</comment>
<feature type="transmembrane region" description="Helical" evidence="6">
    <location>
        <begin position="283"/>
        <end position="303"/>
    </location>
</feature>
<dbReference type="GO" id="GO:0015137">
    <property type="term" value="F:citrate transmembrane transporter activity"/>
    <property type="evidence" value="ECO:0007669"/>
    <property type="project" value="InterPro"/>
</dbReference>
<dbReference type="Pfam" id="PF03600">
    <property type="entry name" value="CitMHS"/>
    <property type="match status" value="1"/>
</dbReference>
<dbReference type="STRING" id="1278819.BHE19_20515"/>
<evidence type="ECO:0000256" key="6">
    <source>
        <dbReference type="SAM" id="Phobius"/>
    </source>
</evidence>
<feature type="transmembrane region" description="Helical" evidence="6">
    <location>
        <begin position="323"/>
        <end position="342"/>
    </location>
</feature>
<dbReference type="PANTHER" id="PTHR30354">
    <property type="entry name" value="GNT FAMILY GLUCONATE TRANSPORTER"/>
    <property type="match status" value="1"/>
</dbReference>
<dbReference type="Proteomes" id="UP000198319">
    <property type="component" value="Unassembled WGS sequence"/>
</dbReference>
<dbReference type="OrthoDB" id="5329450at2"/>
<reference evidence="8" key="2">
    <citation type="submission" date="2016-09" db="EMBL/GenBank/DDBJ databases">
        <authorList>
            <person name="Capua I."/>
            <person name="De Benedictis P."/>
            <person name="Joannis T."/>
            <person name="Lombin L.H."/>
            <person name="Cattoli G."/>
        </authorList>
    </citation>
    <scope>NUCLEOTIDE SEQUENCE [LARGE SCALE GENOMIC DNA]</scope>
    <source>
        <strain evidence="8">MSU</strain>
    </source>
</reference>
<evidence type="ECO:0000256" key="2">
    <source>
        <dbReference type="ARBA" id="ARBA00022448"/>
    </source>
</evidence>
<keyword evidence="11" id="KW-1185">Reference proteome</keyword>
<proteinExistence type="predicted"/>
<dbReference type="AlphaFoldDB" id="A0A1S1J9B0"/>
<dbReference type="InterPro" id="IPR014738">
    <property type="entry name" value="Citrate_transporter"/>
</dbReference>
<evidence type="ECO:0000256" key="5">
    <source>
        <dbReference type="ARBA" id="ARBA00023136"/>
    </source>
</evidence>
<feature type="transmembrane region" description="Helical" evidence="6">
    <location>
        <begin position="253"/>
        <end position="271"/>
    </location>
</feature>
<accession>A0A1S1J9B0</accession>
<feature type="transmembrane region" description="Helical" evidence="6">
    <location>
        <begin position="61"/>
        <end position="79"/>
    </location>
</feature>
<dbReference type="InterPro" id="IPR003474">
    <property type="entry name" value="Glcn_transporter"/>
</dbReference>
<dbReference type="PANTHER" id="PTHR30354:SF26">
    <property type="entry name" value="TRANSPORTER, PUTATIVE-RELATED"/>
    <property type="match status" value="1"/>
</dbReference>
<reference evidence="10" key="1">
    <citation type="submission" date="2016-09" db="EMBL/GenBank/DDBJ databases">
        <authorList>
            <person name="Chen S."/>
            <person name="Walker E."/>
        </authorList>
    </citation>
    <scope>NUCLEOTIDE SEQUENCE [LARGE SCALE GENOMIC DNA]</scope>
    <source>
        <strain evidence="10">MSU</strain>
    </source>
</reference>
<evidence type="ECO:0000313" key="8">
    <source>
        <dbReference type="EMBL" id="OHT47262.1"/>
    </source>
</evidence>
<dbReference type="EMBL" id="MIKE01000002">
    <property type="protein sequence ID" value="OHT47262.1"/>
    <property type="molecule type" value="Genomic_DNA"/>
</dbReference>
<reference evidence="9 11" key="3">
    <citation type="submission" date="2016-11" db="EMBL/GenBank/DDBJ databases">
        <title>Whole genomes of Flavobacteriaceae.</title>
        <authorList>
            <person name="Stine C."/>
            <person name="Li C."/>
            <person name="Tadesse D."/>
        </authorList>
    </citation>
    <scope>NUCLEOTIDE SEQUENCE [LARGE SCALE GENOMIC DNA]</scope>
    <source>
        <strain evidence="9 11">ATCC BAA-2541</strain>
    </source>
</reference>
<organism evidence="8 10">
    <name type="scientific">Flavobacterium tructae</name>
    <dbReference type="NCBI Taxonomy" id="1114873"/>
    <lineage>
        <taxon>Bacteria</taxon>
        <taxon>Pseudomonadati</taxon>
        <taxon>Bacteroidota</taxon>
        <taxon>Flavobacteriia</taxon>
        <taxon>Flavobacteriales</taxon>
        <taxon>Flavobacteriaceae</taxon>
        <taxon>Flavobacterium</taxon>
    </lineage>
</organism>
<keyword evidence="3 6" id="KW-0812">Transmembrane</keyword>
<dbReference type="InterPro" id="IPR004680">
    <property type="entry name" value="Cit_transptr-like_dom"/>
</dbReference>
<feature type="transmembrane region" description="Helical" evidence="6">
    <location>
        <begin position="410"/>
        <end position="429"/>
    </location>
</feature>
<evidence type="ECO:0000256" key="3">
    <source>
        <dbReference type="ARBA" id="ARBA00022692"/>
    </source>
</evidence>
<dbReference type="RefSeq" id="WP_070905550.1">
    <property type="nucleotide sequence ID" value="NZ_CP166110.1"/>
</dbReference>
<evidence type="ECO:0000256" key="4">
    <source>
        <dbReference type="ARBA" id="ARBA00022989"/>
    </source>
</evidence>
<dbReference type="EMBL" id="MUHG01000039">
    <property type="protein sequence ID" value="OXB14275.1"/>
    <property type="molecule type" value="Genomic_DNA"/>
</dbReference>
<feature type="domain" description="Citrate transporter-like" evidence="7">
    <location>
        <begin position="13"/>
        <end position="364"/>
    </location>
</feature>
<feature type="transmembrane region" description="Helical" evidence="6">
    <location>
        <begin position="137"/>
        <end position="157"/>
    </location>
</feature>
<comment type="caution">
    <text evidence="8">The sequence shown here is derived from an EMBL/GenBank/DDBJ whole genome shotgun (WGS) entry which is preliminary data.</text>
</comment>
<protein>
    <submittedName>
        <fullName evidence="8">Citrate transporter</fullName>
    </submittedName>
</protein>
<evidence type="ECO:0000256" key="1">
    <source>
        <dbReference type="ARBA" id="ARBA00004141"/>
    </source>
</evidence>
<name>A0A1S1J9B0_9FLAO</name>
<dbReference type="GO" id="GO:0005886">
    <property type="term" value="C:plasma membrane"/>
    <property type="evidence" value="ECO:0007669"/>
    <property type="project" value="TreeGrafter"/>
</dbReference>
<dbReference type="NCBIfam" id="TIGR00784">
    <property type="entry name" value="citMHS"/>
    <property type="match status" value="1"/>
</dbReference>
<feature type="transmembrane region" description="Helical" evidence="6">
    <location>
        <begin position="177"/>
        <end position="197"/>
    </location>
</feature>
<keyword evidence="5 6" id="KW-0472">Membrane</keyword>
<feature type="transmembrane region" description="Helical" evidence="6">
    <location>
        <begin position="5"/>
        <end position="23"/>
    </location>
</feature>